<dbReference type="AlphaFoldDB" id="A0A4V2MVI9"/>
<sequence>MDSDDQIDNDILFHIDPFVPLKSNALLEVSSRYSQPPSTPSSCAYSDPAIMDSVGRVLQPHDGPSSLTIAQHDQSFEQDKGKSISLPPPSEPMAILSGHTMLDTDLDIFSMSFSSAGSSSHMVAPIYPSGLYAPHGGHLDADVVQLHVESSEGEALPVVDGKGKGREQPPTLPPLSFTPTDFLYGSADWPSEAGPSSYGSTFSSVAGADPRTPDMNISLPSAPFSTPSSPESPHVRTRALSRAHVLGDAALVEVTMSGLDVLSQSNCFVPWSRDMKPRTPLSTPVVETDVAWGSIDPIYRSPRPTDAQPLRTKGRSYSSPLPLPSSPFDIVPTAPADIFAPLPDILPSYFEELLPHELKVHILASLVHLYHADHEKRLDTPKWTATRAGSTRNKWVGRDKGIRELFRLSRVSHSWQALVFDGQLWAKLDLRSFPKLPSSVIDRLGKSAGAFISALDFGGHTNLLPTTLHDLTNNISVRPAGELTLTPTHTQLTKINLRGCTLLTTHSLHTLLIRSPFLQELNAKALTAVTNTTCEILASYCPRLLSLDVSRCPNVNAE</sequence>
<evidence type="ECO:0000313" key="4">
    <source>
        <dbReference type="Proteomes" id="UP000292702"/>
    </source>
</evidence>
<evidence type="ECO:0000259" key="2">
    <source>
        <dbReference type="Pfam" id="PF12937"/>
    </source>
</evidence>
<dbReference type="Pfam" id="PF12937">
    <property type="entry name" value="F-box-like"/>
    <property type="match status" value="1"/>
</dbReference>
<accession>A0A4V2MVI9</accession>
<reference evidence="3 4" key="1">
    <citation type="submission" date="2018-11" db="EMBL/GenBank/DDBJ databases">
        <title>Genome assembly of Steccherinum ochraceum LE-BIN_3174, the white-rot fungus of the Steccherinaceae family (The Residual Polyporoid clade, Polyporales, Basidiomycota).</title>
        <authorList>
            <person name="Fedorova T.V."/>
            <person name="Glazunova O.A."/>
            <person name="Landesman E.O."/>
            <person name="Moiseenko K.V."/>
            <person name="Psurtseva N.V."/>
            <person name="Savinova O.S."/>
            <person name="Shakhova N.V."/>
            <person name="Tyazhelova T.V."/>
            <person name="Vasina D.V."/>
        </authorList>
    </citation>
    <scope>NUCLEOTIDE SEQUENCE [LARGE SCALE GENOMIC DNA]</scope>
    <source>
        <strain evidence="3 4">LE-BIN_3174</strain>
    </source>
</reference>
<protein>
    <recommendedName>
        <fullName evidence="2">F-box domain-containing protein</fullName>
    </recommendedName>
</protein>
<proteinExistence type="predicted"/>
<dbReference type="STRING" id="92696.A0A4V2MVI9"/>
<evidence type="ECO:0000256" key="1">
    <source>
        <dbReference type="SAM" id="MobiDB-lite"/>
    </source>
</evidence>
<feature type="non-terminal residue" evidence="3">
    <location>
        <position position="558"/>
    </location>
</feature>
<feature type="domain" description="F-box" evidence="2">
    <location>
        <begin position="403"/>
        <end position="431"/>
    </location>
</feature>
<evidence type="ECO:0000313" key="3">
    <source>
        <dbReference type="EMBL" id="TCD62147.1"/>
    </source>
</evidence>
<feature type="region of interest" description="Disordered" evidence="1">
    <location>
        <begin position="154"/>
        <end position="176"/>
    </location>
</feature>
<dbReference type="Gene3D" id="3.80.10.10">
    <property type="entry name" value="Ribonuclease Inhibitor"/>
    <property type="match status" value="1"/>
</dbReference>
<name>A0A4V2MVI9_9APHY</name>
<dbReference type="OrthoDB" id="550575at2759"/>
<dbReference type="EMBL" id="RWJN01000397">
    <property type="protein sequence ID" value="TCD62147.1"/>
    <property type="molecule type" value="Genomic_DNA"/>
</dbReference>
<keyword evidence="4" id="KW-1185">Reference proteome</keyword>
<dbReference type="InterPro" id="IPR032675">
    <property type="entry name" value="LRR_dom_sf"/>
</dbReference>
<comment type="caution">
    <text evidence="3">The sequence shown here is derived from an EMBL/GenBank/DDBJ whole genome shotgun (WGS) entry which is preliminary data.</text>
</comment>
<gene>
    <name evidence="3" type="ORF">EIP91_007275</name>
</gene>
<dbReference type="SUPFAM" id="SSF52047">
    <property type="entry name" value="RNI-like"/>
    <property type="match status" value="1"/>
</dbReference>
<dbReference type="Proteomes" id="UP000292702">
    <property type="component" value="Unassembled WGS sequence"/>
</dbReference>
<organism evidence="3 4">
    <name type="scientific">Steccherinum ochraceum</name>
    <dbReference type="NCBI Taxonomy" id="92696"/>
    <lineage>
        <taxon>Eukaryota</taxon>
        <taxon>Fungi</taxon>
        <taxon>Dikarya</taxon>
        <taxon>Basidiomycota</taxon>
        <taxon>Agaricomycotina</taxon>
        <taxon>Agaricomycetes</taxon>
        <taxon>Polyporales</taxon>
        <taxon>Steccherinaceae</taxon>
        <taxon>Steccherinum</taxon>
    </lineage>
</organism>
<dbReference type="InterPro" id="IPR001810">
    <property type="entry name" value="F-box_dom"/>
</dbReference>